<reference evidence="1" key="1">
    <citation type="submission" date="2021-09" db="EMBL/GenBank/DDBJ databases">
        <title>The genome of Mauremys mutica provides insights into the evolution of semi-aquatic lifestyle.</title>
        <authorList>
            <person name="Gong S."/>
            <person name="Gao Y."/>
        </authorList>
    </citation>
    <scope>NUCLEOTIDE SEQUENCE</scope>
    <source>
        <strain evidence="1">MM-2020</strain>
        <tissue evidence="1">Muscle</tissue>
    </source>
</reference>
<sequence>MIRIVSGVWRSEKSLFSSISQHSLPEDDLLNISRNRCAKPVNCFLGNTLKKNGFLPIGICRKPGLDHGLYLDAEIASTAQLLFQGFKNSGHECCRGESSM</sequence>
<proteinExistence type="predicted"/>
<dbReference type="AlphaFoldDB" id="A0A9D3XU65"/>
<dbReference type="Proteomes" id="UP000827986">
    <property type="component" value="Unassembled WGS sequence"/>
</dbReference>
<dbReference type="EMBL" id="JAHDVG010000463">
    <property type="protein sequence ID" value="KAH1186112.1"/>
    <property type="molecule type" value="Genomic_DNA"/>
</dbReference>
<evidence type="ECO:0000313" key="1">
    <source>
        <dbReference type="EMBL" id="KAH1186112.1"/>
    </source>
</evidence>
<evidence type="ECO:0000313" key="2">
    <source>
        <dbReference type="Proteomes" id="UP000827986"/>
    </source>
</evidence>
<accession>A0A9D3XU65</accession>
<name>A0A9D3XU65_9SAUR</name>
<protein>
    <submittedName>
        <fullName evidence="1">Uncharacterized protein</fullName>
    </submittedName>
</protein>
<comment type="caution">
    <text evidence="1">The sequence shown here is derived from an EMBL/GenBank/DDBJ whole genome shotgun (WGS) entry which is preliminary data.</text>
</comment>
<organism evidence="1 2">
    <name type="scientific">Mauremys mutica</name>
    <name type="common">yellowpond turtle</name>
    <dbReference type="NCBI Taxonomy" id="74926"/>
    <lineage>
        <taxon>Eukaryota</taxon>
        <taxon>Metazoa</taxon>
        <taxon>Chordata</taxon>
        <taxon>Craniata</taxon>
        <taxon>Vertebrata</taxon>
        <taxon>Euteleostomi</taxon>
        <taxon>Archelosauria</taxon>
        <taxon>Testudinata</taxon>
        <taxon>Testudines</taxon>
        <taxon>Cryptodira</taxon>
        <taxon>Durocryptodira</taxon>
        <taxon>Testudinoidea</taxon>
        <taxon>Geoemydidae</taxon>
        <taxon>Geoemydinae</taxon>
        <taxon>Mauremys</taxon>
    </lineage>
</organism>
<keyword evidence="2" id="KW-1185">Reference proteome</keyword>
<gene>
    <name evidence="1" type="ORF">KIL84_018861</name>
</gene>